<proteinExistence type="predicted"/>
<dbReference type="STRING" id="1385517.N800_03895"/>
<gene>
    <name evidence="1" type="ORF">N800_03895</name>
</gene>
<evidence type="ECO:0000313" key="2">
    <source>
        <dbReference type="Proteomes" id="UP000029998"/>
    </source>
</evidence>
<sequence length="125" mass="14424">MRDRMESDDLKEIRDLFEQAEREEDLDVKLAALRDAISTFASFTADSSSDAGDVAIAKNLHDTYLRRITKQITSAKKMNSSTFYGYLSLLLFKPNFHTKQLLSNDPDMSDAYAKLWERYQGFVRL</sequence>
<comment type="caution">
    <text evidence="1">The sequence shown here is derived from an EMBL/GenBank/DDBJ whole genome shotgun (WGS) entry which is preliminary data.</text>
</comment>
<keyword evidence="2" id="KW-1185">Reference proteome</keyword>
<protein>
    <submittedName>
        <fullName evidence="1">Uncharacterized protein</fullName>
    </submittedName>
</protein>
<dbReference type="AlphaFoldDB" id="A0A0A0ETJ8"/>
<reference evidence="1 2" key="1">
    <citation type="submission" date="2013-08" db="EMBL/GenBank/DDBJ databases">
        <title>Genome sequencing of Lysobacter.</title>
        <authorList>
            <person name="Zhang S."/>
            <person name="Wang G."/>
        </authorList>
    </citation>
    <scope>NUCLEOTIDE SEQUENCE [LARGE SCALE GENOMIC DNA]</scope>
    <source>
        <strain evidence="1 2">GH1-9</strain>
    </source>
</reference>
<evidence type="ECO:0000313" key="1">
    <source>
        <dbReference type="EMBL" id="KGM53575.1"/>
    </source>
</evidence>
<dbReference type="EMBL" id="AVPU01000025">
    <property type="protein sequence ID" value="KGM53575.1"/>
    <property type="molecule type" value="Genomic_DNA"/>
</dbReference>
<name>A0A0A0ETJ8_9GAMM</name>
<organism evidence="1 2">
    <name type="scientific">Lysobacter daejeonensis GH1-9</name>
    <dbReference type="NCBI Taxonomy" id="1385517"/>
    <lineage>
        <taxon>Bacteria</taxon>
        <taxon>Pseudomonadati</taxon>
        <taxon>Pseudomonadota</taxon>
        <taxon>Gammaproteobacteria</taxon>
        <taxon>Lysobacterales</taxon>
        <taxon>Lysobacteraceae</taxon>
        <taxon>Aerolutibacter</taxon>
    </lineage>
</organism>
<accession>A0A0A0ETJ8</accession>
<dbReference type="Proteomes" id="UP000029998">
    <property type="component" value="Unassembled WGS sequence"/>
</dbReference>